<dbReference type="PANTHER" id="PTHR42792:SF2">
    <property type="entry name" value="FLAGELLIN"/>
    <property type="match status" value="1"/>
</dbReference>
<gene>
    <name evidence="7" type="ORF">H9656_13845</name>
</gene>
<dbReference type="PANTHER" id="PTHR42792">
    <property type="entry name" value="FLAGELLIN"/>
    <property type="match status" value="1"/>
</dbReference>
<dbReference type="InterPro" id="IPR001029">
    <property type="entry name" value="Flagellin_N"/>
</dbReference>
<dbReference type="PRINTS" id="PR00207">
    <property type="entry name" value="FLAGELLIN"/>
</dbReference>
<evidence type="ECO:0000256" key="3">
    <source>
        <dbReference type="ARBA" id="ARBA00023143"/>
    </source>
</evidence>
<comment type="subunit">
    <text evidence="2">In C.crescentus, the flagellar filament is composed of multiple flagellins of 29 kDa; 27 kDa and 25 kDa.</text>
</comment>
<accession>A0ABR8R3X3</accession>
<dbReference type="InterPro" id="IPR001492">
    <property type="entry name" value="Flagellin"/>
</dbReference>
<dbReference type="SUPFAM" id="SSF64518">
    <property type="entry name" value="Phase 1 flagellin"/>
    <property type="match status" value="1"/>
</dbReference>
<dbReference type="RefSeq" id="WP_191744855.1">
    <property type="nucleotide sequence ID" value="NZ_JACSQU010000004.1"/>
</dbReference>
<feature type="domain" description="Flagellin C-terminal" evidence="6">
    <location>
        <begin position="518"/>
        <end position="601"/>
    </location>
</feature>
<comment type="similarity">
    <text evidence="1 4">Belongs to the bacterial flagellin family.</text>
</comment>
<dbReference type="Pfam" id="PF00669">
    <property type="entry name" value="Flagellin_N"/>
    <property type="match status" value="1"/>
</dbReference>
<keyword evidence="3 4" id="KW-0975">Bacterial flagellum</keyword>
<reference evidence="7 8" key="1">
    <citation type="submission" date="2020-08" db="EMBL/GenBank/DDBJ databases">
        <title>A Genomic Blueprint of the Chicken Gut Microbiome.</title>
        <authorList>
            <person name="Gilroy R."/>
            <person name="Ravi A."/>
            <person name="Getino M."/>
            <person name="Pursley I."/>
            <person name="Horton D.L."/>
            <person name="Alikhan N.-F."/>
            <person name="Baker D."/>
            <person name="Gharbi K."/>
            <person name="Hall N."/>
            <person name="Watson M."/>
            <person name="Adriaenssens E.M."/>
            <person name="Foster-Nyarko E."/>
            <person name="Jarju S."/>
            <person name="Secka A."/>
            <person name="Antonio M."/>
            <person name="Oren A."/>
            <person name="Chaudhuri R."/>
            <person name="La Ragione R.M."/>
            <person name="Hildebrand F."/>
            <person name="Pallen M.J."/>
        </authorList>
    </citation>
    <scope>NUCLEOTIDE SEQUENCE [LARGE SCALE GENOMIC DNA]</scope>
    <source>
        <strain evidence="7 8">Sa3CVA3</strain>
    </source>
</reference>
<dbReference type="Pfam" id="PF00700">
    <property type="entry name" value="Flagellin_C"/>
    <property type="match status" value="1"/>
</dbReference>
<dbReference type="EMBL" id="JACSQU010000004">
    <property type="protein sequence ID" value="MBD7942473.1"/>
    <property type="molecule type" value="Genomic_DNA"/>
</dbReference>
<dbReference type="InterPro" id="IPR046358">
    <property type="entry name" value="Flagellin_C"/>
</dbReference>
<name>A0ABR8R3X3_9CAUL</name>
<dbReference type="Proteomes" id="UP000638918">
    <property type="component" value="Unassembled WGS sequence"/>
</dbReference>
<evidence type="ECO:0000313" key="7">
    <source>
        <dbReference type="EMBL" id="MBD7942473.1"/>
    </source>
</evidence>
<proteinExistence type="inferred from homology"/>
<evidence type="ECO:0000259" key="5">
    <source>
        <dbReference type="Pfam" id="PF00669"/>
    </source>
</evidence>
<evidence type="ECO:0000256" key="2">
    <source>
        <dbReference type="ARBA" id="ARBA00011829"/>
    </source>
</evidence>
<evidence type="ECO:0000256" key="1">
    <source>
        <dbReference type="ARBA" id="ARBA00005709"/>
    </source>
</evidence>
<comment type="function">
    <text evidence="4">Flagellin is the subunit protein which polymerizes to form the filaments of bacterial flagella.</text>
</comment>
<feature type="domain" description="Flagellin N-terminal" evidence="5">
    <location>
        <begin position="10"/>
        <end position="145"/>
    </location>
</feature>
<evidence type="ECO:0000313" key="8">
    <source>
        <dbReference type="Proteomes" id="UP000638918"/>
    </source>
</evidence>
<organism evidence="7 8">
    <name type="scientific">Brevundimonas guildfordensis</name>
    <dbReference type="NCBI Taxonomy" id="2762241"/>
    <lineage>
        <taxon>Bacteria</taxon>
        <taxon>Pseudomonadati</taxon>
        <taxon>Pseudomonadota</taxon>
        <taxon>Alphaproteobacteria</taxon>
        <taxon>Caulobacterales</taxon>
        <taxon>Caulobacteraceae</taxon>
        <taxon>Brevundimonas</taxon>
    </lineage>
</organism>
<keyword evidence="8" id="KW-1185">Reference proteome</keyword>
<keyword evidence="4" id="KW-0964">Secreted</keyword>
<sequence>MVLAIMSSSIHTNRSALQALQAVNAAGRDLAAAQNRVSTGLKVSGAKDNGAIFAIASAMRADVGGWGVVATGLSRAQTVTDVALMGAERIGELLIELQQHAVSLNDSLSGTSRQAIINDMTAMIDEIDTIARSTEFDGVNLLTGRPTITTTSSVTYGLPKTTLPQPAFPRMAALPPGSFSSMGASVTYSLPPSALTPPSFNAAVASISGSNSQTVVADAGTTAGRVNLLLDAYSAPDVVEIWQNGVRVAASGQPYVAGGVAVGAGSAVTGPNVLSFDYDPAKGQNIEFRFNENVAPTRTAWTVGGLILQDPADPLPMAIATYTPTGSLQSTAGFDPPLPFANPEQAAIALDEQPQGVSGTYSFAGTAVAGRMDIVFDAFDLPDSMEVWQGGSRVAASGQGYVPGGAPVGPPFSVTGQNILSFDYDPAKGPLDFRFNQGAANADSAWVVGAVSLSPVGSPPAAATVSTSSFQVAGFGPFHLDVPTSPSGQTMRVSSRDLTAAGLGLDPMDFADAWTVLDRVKSALNRTTDSSSYFGTRNKTLGRAALYAVKSGNAIEVGIGNLIDADLGKESAKLQAAQIRQQLAAQTLSIANQQPEWMLALFRR</sequence>
<protein>
    <recommendedName>
        <fullName evidence="4">Flagellin</fullName>
    </recommendedName>
</protein>
<dbReference type="Gene3D" id="1.20.1330.10">
    <property type="entry name" value="f41 fragment of flagellin, N-terminal domain"/>
    <property type="match status" value="2"/>
</dbReference>
<comment type="subcellular location">
    <subcellularLocation>
        <location evidence="4">Secreted</location>
    </subcellularLocation>
    <subcellularLocation>
        <location evidence="4">Bacterial flagellum</location>
    </subcellularLocation>
</comment>
<evidence type="ECO:0000256" key="4">
    <source>
        <dbReference type="RuleBase" id="RU362073"/>
    </source>
</evidence>
<evidence type="ECO:0000259" key="6">
    <source>
        <dbReference type="Pfam" id="PF00700"/>
    </source>
</evidence>
<comment type="caution">
    <text evidence="7">The sequence shown here is derived from an EMBL/GenBank/DDBJ whole genome shotgun (WGS) entry which is preliminary data.</text>
</comment>